<keyword evidence="2" id="KW-1185">Reference proteome</keyword>
<dbReference type="Pfam" id="PF06585">
    <property type="entry name" value="JHBP"/>
    <property type="match status" value="1"/>
</dbReference>
<dbReference type="PANTHER" id="PTHR20993">
    <property type="entry name" value="GH07914P"/>
    <property type="match status" value="1"/>
</dbReference>
<dbReference type="GeneID" id="113492932"/>
<evidence type="ECO:0000256" key="1">
    <source>
        <dbReference type="SAM" id="SignalP"/>
    </source>
</evidence>
<protein>
    <submittedName>
        <fullName evidence="3">Uncharacterized protein LOC113492932</fullName>
    </submittedName>
</protein>
<keyword evidence="1" id="KW-0732">Signal</keyword>
<dbReference type="PANTHER" id="PTHR20993:SF0">
    <property type="entry name" value="GH07914P"/>
    <property type="match status" value="1"/>
</dbReference>
<dbReference type="InParanoid" id="A0A7E5VDT3"/>
<evidence type="ECO:0000313" key="3">
    <source>
        <dbReference type="RefSeq" id="XP_026726464.1"/>
    </source>
</evidence>
<reference evidence="3" key="1">
    <citation type="submission" date="2025-08" db="UniProtKB">
        <authorList>
            <consortium name="RefSeq"/>
        </authorList>
    </citation>
    <scope>IDENTIFICATION</scope>
</reference>
<evidence type="ECO:0000313" key="2">
    <source>
        <dbReference type="Proteomes" id="UP000322000"/>
    </source>
</evidence>
<dbReference type="AlphaFoldDB" id="A0A7E5VDT3"/>
<proteinExistence type="predicted"/>
<dbReference type="KEGG" id="tnl:113492932"/>
<dbReference type="Gene3D" id="3.15.10.30">
    <property type="entry name" value="Haemolymph juvenile hormone binding protein"/>
    <property type="match status" value="1"/>
</dbReference>
<gene>
    <name evidence="3" type="primary">LOC113492932</name>
</gene>
<dbReference type="Proteomes" id="UP000322000">
    <property type="component" value="Chromosome 4"/>
</dbReference>
<dbReference type="RefSeq" id="XP_026726464.1">
    <property type="nucleotide sequence ID" value="XM_026870663.1"/>
</dbReference>
<dbReference type="InterPro" id="IPR010562">
    <property type="entry name" value="Haemolymph_juvenile_hormone-bd"/>
</dbReference>
<accession>A0A7E5VDT3</accession>
<dbReference type="InterPro" id="IPR038606">
    <property type="entry name" value="To_sf"/>
</dbReference>
<name>A0A7E5VDT3_TRINI</name>
<feature type="chain" id="PRO_5028895977" evidence="1">
    <location>
        <begin position="17"/>
        <end position="232"/>
    </location>
</feature>
<feature type="signal peptide" evidence="1">
    <location>
        <begin position="1"/>
        <end position="16"/>
    </location>
</feature>
<dbReference type="SMART" id="SM00700">
    <property type="entry name" value="JHBP"/>
    <property type="match status" value="1"/>
</dbReference>
<dbReference type="OrthoDB" id="7339216at2759"/>
<organism evidence="2 3">
    <name type="scientific">Trichoplusia ni</name>
    <name type="common">Cabbage looper</name>
    <dbReference type="NCBI Taxonomy" id="7111"/>
    <lineage>
        <taxon>Eukaryota</taxon>
        <taxon>Metazoa</taxon>
        <taxon>Ecdysozoa</taxon>
        <taxon>Arthropoda</taxon>
        <taxon>Hexapoda</taxon>
        <taxon>Insecta</taxon>
        <taxon>Pterygota</taxon>
        <taxon>Neoptera</taxon>
        <taxon>Endopterygota</taxon>
        <taxon>Lepidoptera</taxon>
        <taxon>Glossata</taxon>
        <taxon>Ditrysia</taxon>
        <taxon>Noctuoidea</taxon>
        <taxon>Noctuidae</taxon>
        <taxon>Plusiinae</taxon>
        <taxon>Trichoplusia</taxon>
    </lineage>
</organism>
<sequence length="232" mass="25384">MKTITALVFLIAVAVGLPQVEKIIDFRDERSVSSNIVDAIEDVCQTIKDAGLDPLYIEKQEVAYELPVPVIFNGAGLVEEVISNGLSDVDVKRMSYSIVTNRLNFDIEIPKIVFGAGAASAKATFFSNRFSLEASGKMEIQRIRVSGHVRVSIGIISGITIRNVKIDFTLGGIDSDVKLALQGKDYSDAVNKFFGTTVPSTLKDHSDEINELLEILMKDLISEFLKSSKVLV</sequence>